<feature type="coiled-coil region" evidence="10">
    <location>
        <begin position="311"/>
        <end position="338"/>
    </location>
</feature>
<name>A0AAN9AMH4_9CAEN</name>
<reference evidence="12 13" key="1">
    <citation type="submission" date="2024-02" db="EMBL/GenBank/DDBJ databases">
        <title>Chromosome-scale genome assembly of the rough periwinkle Littorina saxatilis.</title>
        <authorList>
            <person name="De Jode A."/>
            <person name="Faria R."/>
            <person name="Formenti G."/>
            <person name="Sims Y."/>
            <person name="Smith T.P."/>
            <person name="Tracey A."/>
            <person name="Wood J.M.D."/>
            <person name="Zagrodzka Z.B."/>
            <person name="Johannesson K."/>
            <person name="Butlin R.K."/>
            <person name="Leder E.H."/>
        </authorList>
    </citation>
    <scope>NUCLEOTIDE SEQUENCE [LARGE SCALE GENOMIC DNA]</scope>
    <source>
        <strain evidence="12">Snail1</strain>
        <tissue evidence="12">Muscle</tissue>
    </source>
</reference>
<dbReference type="GO" id="GO:0032580">
    <property type="term" value="C:Golgi cisterna membrane"/>
    <property type="evidence" value="ECO:0007669"/>
    <property type="project" value="UniProtKB-SubCell"/>
</dbReference>
<dbReference type="Pfam" id="PF05679">
    <property type="entry name" value="CHGN"/>
    <property type="match status" value="1"/>
</dbReference>
<evidence type="ECO:0000256" key="4">
    <source>
        <dbReference type="ARBA" id="ARBA00022692"/>
    </source>
</evidence>
<evidence type="ECO:0000313" key="13">
    <source>
        <dbReference type="Proteomes" id="UP001374579"/>
    </source>
</evidence>
<keyword evidence="4" id="KW-0812">Transmembrane</keyword>
<evidence type="ECO:0000256" key="8">
    <source>
        <dbReference type="ARBA" id="ARBA00023136"/>
    </source>
</evidence>
<dbReference type="Gene3D" id="3.90.550.50">
    <property type="match status" value="1"/>
</dbReference>
<keyword evidence="10" id="KW-0175">Coiled coil</keyword>
<dbReference type="InterPro" id="IPR008428">
    <property type="entry name" value="Chond_GalNAc"/>
</dbReference>
<dbReference type="PANTHER" id="PTHR12369">
    <property type="entry name" value="CHONDROITIN SYNTHASE"/>
    <property type="match status" value="1"/>
</dbReference>
<evidence type="ECO:0000256" key="11">
    <source>
        <dbReference type="SAM" id="MobiDB-lite"/>
    </source>
</evidence>
<comment type="similarity">
    <text evidence="2 9">Belongs to the chondroitin N-acetylgalactosaminyltransferase family.</text>
</comment>
<evidence type="ECO:0000256" key="7">
    <source>
        <dbReference type="ARBA" id="ARBA00023034"/>
    </source>
</evidence>
<evidence type="ECO:0000256" key="3">
    <source>
        <dbReference type="ARBA" id="ARBA00022679"/>
    </source>
</evidence>
<keyword evidence="8" id="KW-0472">Membrane</keyword>
<protein>
    <recommendedName>
        <fullName evidence="9">Hexosyltransferase</fullName>
        <ecNumber evidence="9">2.4.1.-</ecNumber>
    </recommendedName>
</protein>
<organism evidence="12 13">
    <name type="scientific">Littorina saxatilis</name>
    <dbReference type="NCBI Taxonomy" id="31220"/>
    <lineage>
        <taxon>Eukaryota</taxon>
        <taxon>Metazoa</taxon>
        <taxon>Spiralia</taxon>
        <taxon>Lophotrochozoa</taxon>
        <taxon>Mollusca</taxon>
        <taxon>Gastropoda</taxon>
        <taxon>Caenogastropoda</taxon>
        <taxon>Littorinimorpha</taxon>
        <taxon>Littorinoidea</taxon>
        <taxon>Littorinidae</taxon>
        <taxon>Littorina</taxon>
    </lineage>
</organism>
<keyword evidence="3 9" id="KW-0808">Transferase</keyword>
<evidence type="ECO:0000256" key="2">
    <source>
        <dbReference type="ARBA" id="ARBA00009239"/>
    </source>
</evidence>
<proteinExistence type="inferred from homology"/>
<dbReference type="GO" id="GO:0047238">
    <property type="term" value="F:glucuronosyl-N-acetylgalactosaminyl-proteoglycan 4-beta-N-acetylgalactosaminyltransferase activity"/>
    <property type="evidence" value="ECO:0007669"/>
    <property type="project" value="TreeGrafter"/>
</dbReference>
<evidence type="ECO:0000256" key="5">
    <source>
        <dbReference type="ARBA" id="ARBA00022968"/>
    </source>
</evidence>
<dbReference type="InterPro" id="IPR029044">
    <property type="entry name" value="Nucleotide-diphossugar_trans"/>
</dbReference>
<evidence type="ECO:0000256" key="10">
    <source>
        <dbReference type="SAM" id="Coils"/>
    </source>
</evidence>
<feature type="region of interest" description="Disordered" evidence="11">
    <location>
        <begin position="521"/>
        <end position="541"/>
    </location>
</feature>
<dbReference type="SUPFAM" id="SSF53448">
    <property type="entry name" value="Nucleotide-diphospho-sugar transferases"/>
    <property type="match status" value="1"/>
</dbReference>
<dbReference type="InterPro" id="IPR051227">
    <property type="entry name" value="CS_glycosyltransferase"/>
</dbReference>
<gene>
    <name evidence="12" type="ORF">V1264_024192</name>
</gene>
<sequence>MRLMRKWKSLMTKLVLVTIGYLLPLMFMPRGTGRHGGTLPCSHTQLALDKGHAPPTTSQNDVMIGVITTRHNLATRVSAIHSTWGKDVPSLVFYVGMATSDDATRTAEHFEDPTSEPEPVRTVNNLRVVELRGVNDVTYPPRAKSFAMLRHMYRAFGRHFRWFVRADDDVYIRYEALVKFLNSLDPSRPWYIGQPGFGKAEERGRLGLVAGHPYCMGGPGIVFSSPSLRLLIPHLGGCGAMTETSHEDTEMGRCVLRHVNISCTTKSNMHKLFHQVYPEGALKADMLRRDTGTLLTLHPLKDPHYMHFVHTEVKLQQLQRLQQRLQRLTTELAQLDRLTGVDNEETNNKNVPRHPQPTTYTYSRQRDVRDFVRAKLGASQRENTAMSLVQWAGKLWGDNSLDSDTGEVTEGEIIVDDNPLWDWLVRKNHVYKDLNKEFSNRKVVADKADQDLQAFMESQGLGDVTSHHQPLNRYQSYTLSRGLQHLVTLRYGQGSQSFLMTTRFKPLYWYEVDVHTNHDAVLRSPSGPHPEMTSPDSDDSDLQASLNAYRHGNSVTSTWPDLNILVPLLGRQLAYVRFLDHLTSAASGYAGRVHVRVGLYANTSGDYQQVLRFSDSYRRLNITLVKMEGVFSRAGSLAALAAPFSLESLLIFMDVDLVLTQRFLYRAASNVGSGRAYFPVCFSQFSPFTVCYGRPNCTVKLFDYSPEAGSWRVYGFGLLAITGGDLKKAGGINTEMVGWGGEDVDFYKRCKNAKLDILRAPDTGLLHEYHEQGCGLALSPPQKEACSNSRGALYGYAPQLTKILNDIEMTINDTRRADFFVH</sequence>
<evidence type="ECO:0000313" key="12">
    <source>
        <dbReference type="EMBL" id="KAK7089728.1"/>
    </source>
</evidence>
<dbReference type="EC" id="2.4.1.-" evidence="9"/>
<keyword evidence="5 9" id="KW-0735">Signal-anchor</keyword>
<keyword evidence="6" id="KW-1133">Transmembrane helix</keyword>
<dbReference type="EMBL" id="JBAMIC010000710">
    <property type="protein sequence ID" value="KAK7089728.1"/>
    <property type="molecule type" value="Genomic_DNA"/>
</dbReference>
<comment type="subcellular location">
    <subcellularLocation>
        <location evidence="1 9">Golgi apparatus</location>
        <location evidence="1 9">Golgi stack membrane</location>
        <topology evidence="1 9">Single-pass type II membrane protein</topology>
    </subcellularLocation>
</comment>
<dbReference type="AlphaFoldDB" id="A0AAN9AMH4"/>
<keyword evidence="13" id="KW-1185">Reference proteome</keyword>
<dbReference type="PANTHER" id="PTHR12369:SF17">
    <property type="entry name" value="CHONDROITIN SULFATE SYNTHASE 1-LIKE"/>
    <property type="match status" value="1"/>
</dbReference>
<evidence type="ECO:0000256" key="6">
    <source>
        <dbReference type="ARBA" id="ARBA00022989"/>
    </source>
</evidence>
<comment type="caution">
    <text evidence="12">The sequence shown here is derived from an EMBL/GenBank/DDBJ whole genome shotgun (WGS) entry which is preliminary data.</text>
</comment>
<accession>A0AAN9AMH4</accession>
<evidence type="ECO:0000256" key="1">
    <source>
        <dbReference type="ARBA" id="ARBA00004447"/>
    </source>
</evidence>
<dbReference type="Proteomes" id="UP001374579">
    <property type="component" value="Unassembled WGS sequence"/>
</dbReference>
<keyword evidence="7 9" id="KW-0333">Golgi apparatus</keyword>
<evidence type="ECO:0000256" key="9">
    <source>
        <dbReference type="RuleBase" id="RU364016"/>
    </source>
</evidence>
<dbReference type="Gene3D" id="3.90.550.10">
    <property type="entry name" value="Spore Coat Polysaccharide Biosynthesis Protein SpsA, Chain A"/>
    <property type="match status" value="1"/>
</dbReference>